<accession>A0A327KZ77</accession>
<dbReference type="EMBL" id="NPEX01000147">
    <property type="protein sequence ID" value="RAI42512.1"/>
    <property type="molecule type" value="Genomic_DNA"/>
</dbReference>
<dbReference type="Proteomes" id="UP000249130">
    <property type="component" value="Unassembled WGS sequence"/>
</dbReference>
<evidence type="ECO:0000313" key="2">
    <source>
        <dbReference type="Proteomes" id="UP000249130"/>
    </source>
</evidence>
<reference evidence="1 2" key="1">
    <citation type="submission" date="2017-07" db="EMBL/GenBank/DDBJ databases">
        <title>Draft Genome Sequences of Select Purple Nonsulfur Bacteria.</title>
        <authorList>
            <person name="Lasarre B."/>
            <person name="Mckinlay J.B."/>
        </authorList>
    </citation>
    <scope>NUCLEOTIDE SEQUENCE [LARGE SCALE GENOMIC DNA]</scope>
    <source>
        <strain evidence="1 2">DSM 5909</strain>
    </source>
</reference>
<sequence>MRASPELATSEWVRVMCDYRCDGIWDHEGLSRSVDELPISGTLKDRLLAWQAWFDVLDDQAAEEQTAVPLATWQAFVAAGLAVARDLKRELPDWTVLYFDEIERRTKGPIESA</sequence>
<organism evidence="1 2">
    <name type="scientific">Rhodoplanes roseus</name>
    <dbReference type="NCBI Taxonomy" id="29409"/>
    <lineage>
        <taxon>Bacteria</taxon>
        <taxon>Pseudomonadati</taxon>
        <taxon>Pseudomonadota</taxon>
        <taxon>Alphaproteobacteria</taxon>
        <taxon>Hyphomicrobiales</taxon>
        <taxon>Nitrobacteraceae</taxon>
        <taxon>Rhodoplanes</taxon>
    </lineage>
</organism>
<name>A0A327KZ77_9BRAD</name>
<comment type="caution">
    <text evidence="1">The sequence shown here is derived from an EMBL/GenBank/DDBJ whole genome shotgun (WGS) entry which is preliminary data.</text>
</comment>
<keyword evidence="2" id="KW-1185">Reference proteome</keyword>
<protein>
    <submittedName>
        <fullName evidence="1">Uncharacterized protein</fullName>
    </submittedName>
</protein>
<proteinExistence type="predicted"/>
<dbReference type="AlphaFoldDB" id="A0A327KZ77"/>
<gene>
    <name evidence="1" type="ORF">CH341_19115</name>
</gene>
<evidence type="ECO:0000313" key="1">
    <source>
        <dbReference type="EMBL" id="RAI42512.1"/>
    </source>
</evidence>